<dbReference type="NCBIfam" id="NF001464">
    <property type="entry name" value="PRK00321.1-5"/>
    <property type="match status" value="1"/>
</dbReference>
<evidence type="ECO:0000256" key="5">
    <source>
        <dbReference type="ARBA" id="ARBA00023172"/>
    </source>
</evidence>
<dbReference type="SUPFAM" id="SSF46785">
    <property type="entry name" value="Winged helix' DNA-binding domain"/>
    <property type="match status" value="1"/>
</dbReference>
<comment type="similarity">
    <text evidence="2 6">Belongs to the RdgC family.</text>
</comment>
<evidence type="ECO:0000256" key="6">
    <source>
        <dbReference type="HAMAP-Rule" id="MF_00194"/>
    </source>
</evidence>
<dbReference type="PANTHER" id="PTHR38103:SF1">
    <property type="entry name" value="RECOMBINATION-ASSOCIATED PROTEIN RDGC"/>
    <property type="match status" value="1"/>
</dbReference>
<dbReference type="EMBL" id="WWCO01000006">
    <property type="protein sequence ID" value="MYM34876.1"/>
    <property type="molecule type" value="Genomic_DNA"/>
</dbReference>
<comment type="function">
    <text evidence="6">May be involved in recombination.</text>
</comment>
<evidence type="ECO:0000259" key="8">
    <source>
        <dbReference type="SMART" id="SM00843"/>
    </source>
</evidence>
<accession>A0ABW9V7F6</accession>
<evidence type="ECO:0000256" key="7">
    <source>
        <dbReference type="SAM" id="MobiDB-lite"/>
    </source>
</evidence>
<evidence type="ECO:0000256" key="1">
    <source>
        <dbReference type="ARBA" id="ARBA00004453"/>
    </source>
</evidence>
<sequence length="400" mass="43463">MFKNLQIYRLPAPWAMTADALASMLASQAFTPPSSNELLRQGWDAPRPGGGLVHTVNKQMLLLLRTEKKLLPATVVNQVTKARAAELEEAQGFAPGKKAMKELKERVADELLPRAFSIQSTTPVWIDPVNGWLVVDAASPAKADEVIKLLLKAVDRMPLESLRVKRSPVGVMTEWLQTDEAPAGFTVDQDATLRATGESKAQVAYKKHTLEPDDVRRHIAAGKQCTRLAMTWDSKISFVLDESLAIKSVKPLDVLLENDKGTIRNDDERFDGDFMLMTGELSKLLTELVEALGGEATMDAPGEQKAPASRATVKGDEPVREQRVAGAAGDVPAGDGSASDPLYEQAVAVVQTNRRASISLVQRHLRIGYNRAARLLEAMEGSVVGPMQSNGNREVINVAA</sequence>
<reference evidence="9 10" key="1">
    <citation type="submission" date="2019-12" db="EMBL/GenBank/DDBJ databases">
        <title>Novel species isolated from a subtropical stream in China.</title>
        <authorList>
            <person name="Lu H."/>
        </authorList>
    </citation>
    <scope>NUCLEOTIDE SEQUENCE [LARGE SCALE GENOMIC DNA]</scope>
    <source>
        <strain evidence="9 10">FT94W</strain>
    </source>
</reference>
<feature type="domain" description="FtsK gamma" evidence="8">
    <location>
        <begin position="336"/>
        <end position="400"/>
    </location>
</feature>
<evidence type="ECO:0000313" key="10">
    <source>
        <dbReference type="Proteomes" id="UP000449678"/>
    </source>
</evidence>
<proteinExistence type="inferred from homology"/>
<dbReference type="Proteomes" id="UP000449678">
    <property type="component" value="Unassembled WGS sequence"/>
</dbReference>
<feature type="region of interest" description="Disordered" evidence="7">
    <location>
        <begin position="296"/>
        <end position="318"/>
    </location>
</feature>
<evidence type="ECO:0000256" key="4">
    <source>
        <dbReference type="ARBA" id="ARBA00022490"/>
    </source>
</evidence>
<dbReference type="NCBIfam" id="NF001463">
    <property type="entry name" value="PRK00321.1-4"/>
    <property type="match status" value="1"/>
</dbReference>
<dbReference type="InterPro" id="IPR018541">
    <property type="entry name" value="Ftsk_gamma"/>
</dbReference>
<dbReference type="InterPro" id="IPR007476">
    <property type="entry name" value="RdgC"/>
</dbReference>
<evidence type="ECO:0000256" key="2">
    <source>
        <dbReference type="ARBA" id="ARBA00008657"/>
    </source>
</evidence>
<dbReference type="Pfam" id="PF09397">
    <property type="entry name" value="FtsK_gamma"/>
    <property type="match status" value="1"/>
</dbReference>
<evidence type="ECO:0000256" key="3">
    <source>
        <dbReference type="ARBA" id="ARBA00022296"/>
    </source>
</evidence>
<dbReference type="PANTHER" id="PTHR38103">
    <property type="entry name" value="RECOMBINATION-ASSOCIATED PROTEIN RDGC"/>
    <property type="match status" value="1"/>
</dbReference>
<protein>
    <recommendedName>
        <fullName evidence="3 6">Recombination-associated protein RdgC</fullName>
    </recommendedName>
</protein>
<organism evidence="9 10">
    <name type="scientific">Duganella lactea</name>
    <dbReference type="NCBI Taxonomy" id="2692173"/>
    <lineage>
        <taxon>Bacteria</taxon>
        <taxon>Pseudomonadati</taxon>
        <taxon>Pseudomonadota</taxon>
        <taxon>Betaproteobacteria</taxon>
        <taxon>Burkholderiales</taxon>
        <taxon>Oxalobacteraceae</taxon>
        <taxon>Telluria group</taxon>
        <taxon>Duganella</taxon>
    </lineage>
</organism>
<dbReference type="SMART" id="SM00843">
    <property type="entry name" value="Ftsk_gamma"/>
    <property type="match status" value="1"/>
</dbReference>
<dbReference type="Gene3D" id="1.10.10.10">
    <property type="entry name" value="Winged helix-like DNA-binding domain superfamily/Winged helix DNA-binding domain"/>
    <property type="match status" value="1"/>
</dbReference>
<name>A0ABW9V7F6_9BURK</name>
<evidence type="ECO:0000313" key="9">
    <source>
        <dbReference type="EMBL" id="MYM34876.1"/>
    </source>
</evidence>
<dbReference type="Pfam" id="PF04381">
    <property type="entry name" value="RdgC"/>
    <property type="match status" value="1"/>
</dbReference>
<keyword evidence="5 6" id="KW-0233">DNA recombination</keyword>
<keyword evidence="10" id="KW-1185">Reference proteome</keyword>
<keyword evidence="4 6" id="KW-0963">Cytoplasm</keyword>
<comment type="subcellular location">
    <subcellularLocation>
        <location evidence="1 6">Cytoplasm</location>
        <location evidence="1 6">Nucleoid</location>
    </subcellularLocation>
</comment>
<comment type="caution">
    <text evidence="9">The sequence shown here is derived from an EMBL/GenBank/DDBJ whole genome shotgun (WGS) entry which is preliminary data.</text>
</comment>
<dbReference type="InterPro" id="IPR036390">
    <property type="entry name" value="WH_DNA-bd_sf"/>
</dbReference>
<dbReference type="InterPro" id="IPR036388">
    <property type="entry name" value="WH-like_DNA-bd_sf"/>
</dbReference>
<gene>
    <name evidence="6 9" type="primary">rdgC</name>
    <name evidence="9" type="ORF">GTP38_11050</name>
</gene>
<dbReference type="HAMAP" id="MF_00194">
    <property type="entry name" value="RdgC"/>
    <property type="match status" value="1"/>
</dbReference>